<feature type="region of interest" description="Disordered" evidence="2">
    <location>
        <begin position="26"/>
        <end position="59"/>
    </location>
</feature>
<keyword evidence="1" id="KW-0175">Coiled coil</keyword>
<dbReference type="PANTHER" id="PTHR31935:SF1">
    <property type="entry name" value="COILED-COIL DOMAIN-CONTAINING PROTEIN 13"/>
    <property type="match status" value="1"/>
</dbReference>
<accession>A0A1S3DUK3</accession>
<evidence type="ECO:0000313" key="4">
    <source>
        <dbReference type="RefSeq" id="XP_008487862.1"/>
    </source>
</evidence>
<evidence type="ECO:0000313" key="3">
    <source>
        <dbReference type="Proteomes" id="UP000079169"/>
    </source>
</evidence>
<organism evidence="3 4">
    <name type="scientific">Diaphorina citri</name>
    <name type="common">Asian citrus psyllid</name>
    <dbReference type="NCBI Taxonomy" id="121845"/>
    <lineage>
        <taxon>Eukaryota</taxon>
        <taxon>Metazoa</taxon>
        <taxon>Ecdysozoa</taxon>
        <taxon>Arthropoda</taxon>
        <taxon>Hexapoda</taxon>
        <taxon>Insecta</taxon>
        <taxon>Pterygota</taxon>
        <taxon>Neoptera</taxon>
        <taxon>Paraneoptera</taxon>
        <taxon>Hemiptera</taxon>
        <taxon>Sternorrhyncha</taxon>
        <taxon>Psylloidea</taxon>
        <taxon>Psyllidae</taxon>
        <taxon>Diaphorininae</taxon>
        <taxon>Diaphorina</taxon>
    </lineage>
</organism>
<dbReference type="GO" id="GO:1905515">
    <property type="term" value="P:non-motile cilium assembly"/>
    <property type="evidence" value="ECO:0007669"/>
    <property type="project" value="TreeGrafter"/>
</dbReference>
<feature type="coiled-coil region" evidence="1">
    <location>
        <begin position="316"/>
        <end position="427"/>
    </location>
</feature>
<dbReference type="Proteomes" id="UP000079169">
    <property type="component" value="Unplaced"/>
</dbReference>
<sequence length="479" mass="54751">MKYDSVSSFRRQVLTFWKSSSRISTMSSDEECESINSNESLESKGRSSNKKCIRGEGNQKDTDNKWAKFIRLNKVEALDDGGAKNDESLPPTPLDILFPDDLEKLRNELQVLKEEKSLLEKKLEDSIAKCELLNIELETTNKFRNPITGAQLATNKIVELSKKIRELTADLGASKLQCRQLENIIKQFSAIHEPNGVKAVSSGDGRNVEQGCCGDTSDEQKKLKKQMEALQLKLFRTRSDCERLKTELDFAHKVIKKETGKEAEVVLKDFKEDNQSWIGRAEQIAALRDKVAELTEKIDTRKSCFMMNRNKVDVLKAREKEMKTEHQKEIQSLRTQIEEFKKSNVGAKARYHVLECELKDERNKIKLLTEKSTTDDEMIEIFKKKVKTNAADKIKDKETVRALENQMSSLQDELAQTKTKCEQLISAIGERDARIREQEHKLKAMGMLDDGLVNVCNNRQDNSVDKDTAQDNVHEDSDE</sequence>
<dbReference type="KEGG" id="dci:103524611"/>
<feature type="compositionally biased region" description="Basic and acidic residues" evidence="2">
    <location>
        <begin position="462"/>
        <end position="479"/>
    </location>
</feature>
<gene>
    <name evidence="4" type="primary">LOC103524611</name>
</gene>
<feature type="coiled-coil region" evidence="1">
    <location>
        <begin position="102"/>
        <end position="170"/>
    </location>
</feature>
<dbReference type="GeneID" id="103524611"/>
<dbReference type="InterPro" id="IPR038929">
    <property type="entry name" value="CCDC13"/>
</dbReference>
<protein>
    <submittedName>
        <fullName evidence="4">CAP-Gly domain-containing linker protein 1-like</fullName>
    </submittedName>
</protein>
<dbReference type="PaxDb" id="121845-A0A1S3DUK3"/>
<evidence type="ECO:0000256" key="2">
    <source>
        <dbReference type="SAM" id="MobiDB-lite"/>
    </source>
</evidence>
<dbReference type="GO" id="GO:0031122">
    <property type="term" value="P:cytoplasmic microtubule organization"/>
    <property type="evidence" value="ECO:0007669"/>
    <property type="project" value="TreeGrafter"/>
</dbReference>
<feature type="region of interest" description="Disordered" evidence="2">
    <location>
        <begin position="457"/>
        <end position="479"/>
    </location>
</feature>
<reference evidence="4" key="1">
    <citation type="submission" date="2025-08" db="UniProtKB">
        <authorList>
            <consortium name="RefSeq"/>
        </authorList>
    </citation>
    <scope>IDENTIFICATION</scope>
</reference>
<evidence type="ECO:0000256" key="1">
    <source>
        <dbReference type="SAM" id="Coils"/>
    </source>
</evidence>
<dbReference type="AlphaFoldDB" id="A0A1S3DUK3"/>
<keyword evidence="3" id="KW-1185">Reference proteome</keyword>
<dbReference type="STRING" id="121845.A0A1S3DUK3"/>
<dbReference type="RefSeq" id="XP_008487862.1">
    <property type="nucleotide sequence ID" value="XM_008489640.2"/>
</dbReference>
<proteinExistence type="predicted"/>
<dbReference type="GO" id="GO:0034451">
    <property type="term" value="C:centriolar satellite"/>
    <property type="evidence" value="ECO:0007669"/>
    <property type="project" value="TreeGrafter"/>
</dbReference>
<name>A0A1S3DUK3_DIACI</name>
<feature type="coiled-coil region" evidence="1">
    <location>
        <begin position="213"/>
        <end position="247"/>
    </location>
</feature>
<dbReference type="OMA" id="HENYANL"/>
<dbReference type="PANTHER" id="PTHR31935">
    <property type="entry name" value="COILED-COIL DOMAIN-CONTAINING PROTEIN 13"/>
    <property type="match status" value="1"/>
</dbReference>